<keyword evidence="6" id="KW-1185">Reference proteome</keyword>
<dbReference type="Pfam" id="PF00440">
    <property type="entry name" value="TetR_N"/>
    <property type="match status" value="1"/>
</dbReference>
<evidence type="ECO:0000313" key="5">
    <source>
        <dbReference type="EMBL" id="GAA2502586.1"/>
    </source>
</evidence>
<dbReference type="SUPFAM" id="SSF46689">
    <property type="entry name" value="Homeodomain-like"/>
    <property type="match status" value="1"/>
</dbReference>
<organism evidence="5 6">
    <name type="scientific">Streptomyces thermolineatus</name>
    <dbReference type="NCBI Taxonomy" id="44033"/>
    <lineage>
        <taxon>Bacteria</taxon>
        <taxon>Bacillati</taxon>
        <taxon>Actinomycetota</taxon>
        <taxon>Actinomycetes</taxon>
        <taxon>Kitasatosporales</taxon>
        <taxon>Streptomycetaceae</taxon>
        <taxon>Streptomyces</taxon>
    </lineage>
</organism>
<evidence type="ECO:0000256" key="2">
    <source>
        <dbReference type="PROSITE-ProRule" id="PRU00335"/>
    </source>
</evidence>
<keyword evidence="1 2" id="KW-0238">DNA-binding</keyword>
<dbReference type="InterPro" id="IPR050109">
    <property type="entry name" value="HTH-type_TetR-like_transc_reg"/>
</dbReference>
<accession>A0ABN3MIL2</accession>
<evidence type="ECO:0000259" key="4">
    <source>
        <dbReference type="PROSITE" id="PS50977"/>
    </source>
</evidence>
<sequence>MTSGRPGPAARPSSPTQQEDAMTVRPPGFGRTGADRREKARDLLVETALGLFAERGYIGVRVEDIAKAAGISRATFYKYFSEREEILAELFARLLGRDPVPPPEGSVEETPERIERLLVGTAERMLRDEVLARFVYTLPIRHAALLGEGARPPALDTVEGMLAEASAAGVVRSDVPSALLAAHVGRAYEAAMRDWAEGRSDDAPAQVRLLLDLAFRGISGA</sequence>
<dbReference type="PANTHER" id="PTHR30055">
    <property type="entry name" value="HTH-TYPE TRANSCRIPTIONAL REGULATOR RUTR"/>
    <property type="match status" value="1"/>
</dbReference>
<reference evidence="5 6" key="1">
    <citation type="journal article" date="2019" name="Int. J. Syst. Evol. Microbiol.">
        <title>The Global Catalogue of Microorganisms (GCM) 10K type strain sequencing project: providing services to taxonomists for standard genome sequencing and annotation.</title>
        <authorList>
            <consortium name="The Broad Institute Genomics Platform"/>
            <consortium name="The Broad Institute Genome Sequencing Center for Infectious Disease"/>
            <person name="Wu L."/>
            <person name="Ma J."/>
        </authorList>
    </citation>
    <scope>NUCLEOTIDE SEQUENCE [LARGE SCALE GENOMIC DNA]</scope>
    <source>
        <strain evidence="5 6">JCM 6307</strain>
    </source>
</reference>
<dbReference type="PANTHER" id="PTHR30055:SF226">
    <property type="entry name" value="HTH-TYPE TRANSCRIPTIONAL REGULATOR PKSA"/>
    <property type="match status" value="1"/>
</dbReference>
<proteinExistence type="predicted"/>
<dbReference type="Proteomes" id="UP001501358">
    <property type="component" value="Unassembled WGS sequence"/>
</dbReference>
<dbReference type="EMBL" id="BAAATA010000032">
    <property type="protein sequence ID" value="GAA2502586.1"/>
    <property type="molecule type" value="Genomic_DNA"/>
</dbReference>
<dbReference type="InterPro" id="IPR001647">
    <property type="entry name" value="HTH_TetR"/>
</dbReference>
<name>A0ABN3MIL2_9ACTN</name>
<dbReference type="PROSITE" id="PS50977">
    <property type="entry name" value="HTH_TETR_2"/>
    <property type="match status" value="1"/>
</dbReference>
<dbReference type="SUPFAM" id="SSF48498">
    <property type="entry name" value="Tetracyclin repressor-like, C-terminal domain"/>
    <property type="match status" value="1"/>
</dbReference>
<dbReference type="InterPro" id="IPR009057">
    <property type="entry name" value="Homeodomain-like_sf"/>
</dbReference>
<feature type="region of interest" description="Disordered" evidence="3">
    <location>
        <begin position="1"/>
        <end position="34"/>
    </location>
</feature>
<dbReference type="PRINTS" id="PR00455">
    <property type="entry name" value="HTHTETR"/>
</dbReference>
<gene>
    <name evidence="5" type="ORF">GCM10010406_43890</name>
</gene>
<feature type="DNA-binding region" description="H-T-H motif" evidence="2">
    <location>
        <begin position="61"/>
        <end position="80"/>
    </location>
</feature>
<feature type="domain" description="HTH tetR-type" evidence="4">
    <location>
        <begin position="38"/>
        <end position="98"/>
    </location>
</feature>
<evidence type="ECO:0000256" key="3">
    <source>
        <dbReference type="SAM" id="MobiDB-lite"/>
    </source>
</evidence>
<comment type="caution">
    <text evidence="5">The sequence shown here is derived from an EMBL/GenBank/DDBJ whole genome shotgun (WGS) entry which is preliminary data.</text>
</comment>
<dbReference type="Gene3D" id="1.10.357.10">
    <property type="entry name" value="Tetracycline Repressor, domain 2"/>
    <property type="match status" value="1"/>
</dbReference>
<evidence type="ECO:0000256" key="1">
    <source>
        <dbReference type="ARBA" id="ARBA00023125"/>
    </source>
</evidence>
<protein>
    <submittedName>
        <fullName evidence="5">TetR/AcrR family transcriptional regulator</fullName>
    </submittedName>
</protein>
<dbReference type="InterPro" id="IPR036271">
    <property type="entry name" value="Tet_transcr_reg_TetR-rel_C_sf"/>
</dbReference>
<evidence type="ECO:0000313" key="6">
    <source>
        <dbReference type="Proteomes" id="UP001501358"/>
    </source>
</evidence>